<feature type="compositionally biased region" description="Polar residues" evidence="1">
    <location>
        <begin position="67"/>
        <end position="77"/>
    </location>
</feature>
<protein>
    <submittedName>
        <fullName evidence="2">Uncharacterized protein</fullName>
    </submittedName>
</protein>
<evidence type="ECO:0000313" key="2">
    <source>
        <dbReference type="EMBL" id="KAJ8878933.1"/>
    </source>
</evidence>
<proteinExistence type="predicted"/>
<feature type="region of interest" description="Disordered" evidence="1">
    <location>
        <begin position="51"/>
        <end position="105"/>
    </location>
</feature>
<evidence type="ECO:0000256" key="1">
    <source>
        <dbReference type="SAM" id="MobiDB-lite"/>
    </source>
</evidence>
<name>A0ABQ9H434_9NEOP</name>
<dbReference type="EMBL" id="JARBHB010000007">
    <property type="protein sequence ID" value="KAJ8878933.1"/>
    <property type="molecule type" value="Genomic_DNA"/>
</dbReference>
<dbReference type="Proteomes" id="UP001159363">
    <property type="component" value="Chromosome 6"/>
</dbReference>
<feature type="compositionally biased region" description="Basic and acidic residues" evidence="1">
    <location>
        <begin position="95"/>
        <end position="105"/>
    </location>
</feature>
<accession>A0ABQ9H434</accession>
<comment type="caution">
    <text evidence="2">The sequence shown here is derived from an EMBL/GenBank/DDBJ whole genome shotgun (WGS) entry which is preliminary data.</text>
</comment>
<organism evidence="2 3">
    <name type="scientific">Dryococelus australis</name>
    <dbReference type="NCBI Taxonomy" id="614101"/>
    <lineage>
        <taxon>Eukaryota</taxon>
        <taxon>Metazoa</taxon>
        <taxon>Ecdysozoa</taxon>
        <taxon>Arthropoda</taxon>
        <taxon>Hexapoda</taxon>
        <taxon>Insecta</taxon>
        <taxon>Pterygota</taxon>
        <taxon>Neoptera</taxon>
        <taxon>Polyneoptera</taxon>
        <taxon>Phasmatodea</taxon>
        <taxon>Verophasmatodea</taxon>
        <taxon>Anareolatae</taxon>
        <taxon>Phasmatidae</taxon>
        <taxon>Eurycanthinae</taxon>
        <taxon>Dryococelus</taxon>
    </lineage>
</organism>
<reference evidence="2 3" key="1">
    <citation type="submission" date="2023-02" db="EMBL/GenBank/DDBJ databases">
        <title>LHISI_Scaffold_Assembly.</title>
        <authorList>
            <person name="Stuart O.P."/>
            <person name="Cleave R."/>
            <person name="Magrath M.J.L."/>
            <person name="Mikheyev A.S."/>
        </authorList>
    </citation>
    <scope>NUCLEOTIDE SEQUENCE [LARGE SCALE GENOMIC DNA]</scope>
    <source>
        <strain evidence="2">Daus_M_001</strain>
        <tissue evidence="2">Leg muscle</tissue>
    </source>
</reference>
<gene>
    <name evidence="2" type="ORF">PR048_019536</name>
</gene>
<keyword evidence="3" id="KW-1185">Reference proteome</keyword>
<sequence length="200" mass="22789">MVGQQNGESYIRRNSCTVTSTLSRRVDSHTPSSKDTVTRWHEWRNPQGCVWQGKDSTSHEKHKHARIQSTRQLQTCVDSERPKSAQHKKRNTYVKAKDQKAAKKRDKDLSFHTLPYIKGAGIGGVITKSAFGKSGMYTLKCSIGPNLLGNEYKNKRKCIYEKNPWSEHSVLRQLDIVELGSKRQNPQSRGSSIESDSIMW</sequence>
<evidence type="ECO:0000313" key="3">
    <source>
        <dbReference type="Proteomes" id="UP001159363"/>
    </source>
</evidence>